<keyword evidence="1" id="KW-0812">Transmembrane</keyword>
<keyword evidence="1" id="KW-0472">Membrane</keyword>
<keyword evidence="3" id="KW-1185">Reference proteome</keyword>
<sequence length="73" mass="8150">MVSFQKGPLVDVSIYVMESALAASQTPHVCVVFWTMALQSAQVFVLVFSSAMLVEKVIPQRIRINFQNVFIGM</sequence>
<comment type="caution">
    <text evidence="2">The sequence shown here is derived from an EMBL/GenBank/DDBJ whole genome shotgun (WGS) entry which is preliminary data.</text>
</comment>
<reference evidence="2 3" key="1">
    <citation type="submission" date="2018-09" db="EMBL/GenBank/DDBJ databases">
        <authorList>
            <person name="Wang X."/>
            <person name="Du Z."/>
        </authorList>
    </citation>
    <scope>NUCLEOTIDE SEQUENCE [LARGE SCALE GENOMIC DNA]</scope>
    <source>
        <strain evidence="2 3">N3</strain>
    </source>
</reference>
<name>A0A418PSE0_9BACT</name>
<dbReference type="EMBL" id="QXML01000004">
    <property type="protein sequence ID" value="RIW15778.1"/>
    <property type="molecule type" value="Genomic_DNA"/>
</dbReference>
<evidence type="ECO:0000313" key="2">
    <source>
        <dbReference type="EMBL" id="RIW15778.1"/>
    </source>
</evidence>
<dbReference type="Proteomes" id="UP000283522">
    <property type="component" value="Unassembled WGS sequence"/>
</dbReference>
<keyword evidence="1" id="KW-1133">Transmembrane helix</keyword>
<accession>A0A418PSE0</accession>
<evidence type="ECO:0000313" key="3">
    <source>
        <dbReference type="Proteomes" id="UP000283522"/>
    </source>
</evidence>
<gene>
    <name evidence="2" type="ORF">D0X99_10160</name>
</gene>
<feature type="transmembrane region" description="Helical" evidence="1">
    <location>
        <begin position="31"/>
        <end position="54"/>
    </location>
</feature>
<organism evidence="2 3">
    <name type="scientific">Algoriphagus lacus</name>
    <dbReference type="NCBI Taxonomy" id="2056311"/>
    <lineage>
        <taxon>Bacteria</taxon>
        <taxon>Pseudomonadati</taxon>
        <taxon>Bacteroidota</taxon>
        <taxon>Cytophagia</taxon>
        <taxon>Cytophagales</taxon>
        <taxon>Cyclobacteriaceae</taxon>
        <taxon>Algoriphagus</taxon>
    </lineage>
</organism>
<evidence type="ECO:0000256" key="1">
    <source>
        <dbReference type="SAM" id="Phobius"/>
    </source>
</evidence>
<dbReference type="AlphaFoldDB" id="A0A418PSE0"/>
<proteinExistence type="predicted"/>
<protein>
    <submittedName>
        <fullName evidence="2">Uncharacterized protein</fullName>
    </submittedName>
</protein>